<keyword evidence="3" id="KW-1185">Reference proteome</keyword>
<reference evidence="3" key="1">
    <citation type="journal article" date="2019" name="Int. J. Syst. Evol. Microbiol.">
        <title>The Global Catalogue of Microorganisms (GCM) 10K type strain sequencing project: providing services to taxonomists for standard genome sequencing and annotation.</title>
        <authorList>
            <consortium name="The Broad Institute Genomics Platform"/>
            <consortium name="The Broad Institute Genome Sequencing Center for Infectious Disease"/>
            <person name="Wu L."/>
            <person name="Ma J."/>
        </authorList>
    </citation>
    <scope>NUCLEOTIDE SEQUENCE [LARGE SCALE GENOMIC DNA]</scope>
    <source>
        <strain evidence="3">CGMCC 4.7455</strain>
    </source>
</reference>
<sequence>MRPPLPRRTIADWLRAGGWFPGRDEADRLVRWRVDDSARRGFPLRPSERALRFLRSFAPLAFPLPLAPERRFVADPAVGYEGDAEQITDLAEYLGRDLFPVGHETAENGLVLADDLGRFFHLHHTGPSFLGTGETQALSSLMTGDQGPVEDHRAPEAPDTAAGGDA</sequence>
<dbReference type="Pfam" id="PF14433">
    <property type="entry name" value="SUKH-3"/>
    <property type="match status" value="1"/>
</dbReference>
<accession>A0ABW4PJ80</accession>
<proteinExistence type="predicted"/>
<evidence type="ECO:0000313" key="3">
    <source>
        <dbReference type="Proteomes" id="UP001597365"/>
    </source>
</evidence>
<evidence type="ECO:0000313" key="2">
    <source>
        <dbReference type="EMBL" id="MFD1830319.1"/>
    </source>
</evidence>
<comment type="caution">
    <text evidence="2">The sequence shown here is derived from an EMBL/GenBank/DDBJ whole genome shotgun (WGS) entry which is preliminary data.</text>
</comment>
<dbReference type="Proteomes" id="UP001597365">
    <property type="component" value="Unassembled WGS sequence"/>
</dbReference>
<name>A0ABW4PJ80_9ACTN</name>
<evidence type="ECO:0000256" key="1">
    <source>
        <dbReference type="SAM" id="MobiDB-lite"/>
    </source>
</evidence>
<dbReference type="RefSeq" id="WP_380899290.1">
    <property type="nucleotide sequence ID" value="NZ_JBHUFU010000006.1"/>
</dbReference>
<protein>
    <submittedName>
        <fullName evidence="2">SUKH-3 domain-containing protein</fullName>
    </submittedName>
</protein>
<gene>
    <name evidence="2" type="ORF">ACFSJS_11660</name>
</gene>
<dbReference type="InterPro" id="IPR025850">
    <property type="entry name" value="SUKH-3"/>
</dbReference>
<dbReference type="EMBL" id="JBHUFU010000006">
    <property type="protein sequence ID" value="MFD1830319.1"/>
    <property type="molecule type" value="Genomic_DNA"/>
</dbReference>
<feature type="region of interest" description="Disordered" evidence="1">
    <location>
        <begin position="140"/>
        <end position="166"/>
    </location>
</feature>
<organism evidence="2 3">
    <name type="scientific">Streptomyces desertarenae</name>
    <dbReference type="NCBI Taxonomy" id="2666184"/>
    <lineage>
        <taxon>Bacteria</taxon>
        <taxon>Bacillati</taxon>
        <taxon>Actinomycetota</taxon>
        <taxon>Actinomycetes</taxon>
        <taxon>Kitasatosporales</taxon>
        <taxon>Streptomycetaceae</taxon>
        <taxon>Streptomyces</taxon>
    </lineage>
</organism>